<keyword evidence="3" id="KW-0238">DNA-binding</keyword>
<dbReference type="PRINTS" id="PR00039">
    <property type="entry name" value="HTHLYSR"/>
</dbReference>
<dbReference type="EMBL" id="SMDR01000003">
    <property type="protein sequence ID" value="TNJ33131.1"/>
    <property type="molecule type" value="Genomic_DNA"/>
</dbReference>
<sequence>MVVADEHQHVGMQGFVSHAGPPWFRWRDDLQRPARRQTTSFRARIRKNNLLGCGPTHRPSDATVKPRHAVPLTALRAFESAARHLSFQAAAAELFVTPAAVSHQVKRLEAYLGVGLFHRGHRVVELTGEGKALAASLGDLFGQLDRALDQVGAPTAATLRISTMESFAAKWLAPRLHRLHREHPDLKLHIETGNEHANFTRDGIDVAIRYGPGGYADAHAEHLMDAPVFPVCAPSLLAEGHPPLATPDDLSRHTLLHDQSATGRAGVPDWAAWLKAAGAPRVDASRGPVFASIYLAQEAAVAGHGVALGVGPLVEEDLQRGRLVRPFGLAVENAYAFWIVRGPRAEGNPAVEILCRWLRNETSRG</sequence>
<comment type="caution">
    <text evidence="6">The sequence shown here is derived from an EMBL/GenBank/DDBJ whole genome shotgun (WGS) entry which is preliminary data.</text>
</comment>
<dbReference type="PROSITE" id="PS50931">
    <property type="entry name" value="HTH_LYSR"/>
    <property type="match status" value="1"/>
</dbReference>
<dbReference type="Proteomes" id="UP000305760">
    <property type="component" value="Unassembled WGS sequence"/>
</dbReference>
<dbReference type="AlphaFoldDB" id="A0A5C4RQQ1"/>
<dbReference type="Gene3D" id="3.40.190.10">
    <property type="entry name" value="Periplasmic binding protein-like II"/>
    <property type="match status" value="2"/>
</dbReference>
<dbReference type="GO" id="GO:0043565">
    <property type="term" value="F:sequence-specific DNA binding"/>
    <property type="evidence" value="ECO:0007669"/>
    <property type="project" value="TreeGrafter"/>
</dbReference>
<dbReference type="PANTHER" id="PTHR30537:SF74">
    <property type="entry name" value="HTH-TYPE TRANSCRIPTIONAL REGULATOR TRPI"/>
    <property type="match status" value="1"/>
</dbReference>
<evidence type="ECO:0000256" key="3">
    <source>
        <dbReference type="ARBA" id="ARBA00023125"/>
    </source>
</evidence>
<dbReference type="InterPro" id="IPR058163">
    <property type="entry name" value="LysR-type_TF_proteobact-type"/>
</dbReference>
<reference evidence="6 7" key="1">
    <citation type="submission" date="2019-03" db="EMBL/GenBank/DDBJ databases">
        <title>Arenimonas daejeonensis sp. nov., isolated from compost.</title>
        <authorList>
            <person name="Jeon C.O."/>
        </authorList>
    </citation>
    <scope>NUCLEOTIDE SEQUENCE [LARGE SCALE GENOMIC DNA]</scope>
    <source>
        <strain evidence="6 7">R29</strain>
    </source>
</reference>
<proteinExistence type="inferred from homology"/>
<dbReference type="PANTHER" id="PTHR30537">
    <property type="entry name" value="HTH-TYPE TRANSCRIPTIONAL REGULATOR"/>
    <property type="match status" value="1"/>
</dbReference>
<dbReference type="Pfam" id="PF03466">
    <property type="entry name" value="LysR_substrate"/>
    <property type="match status" value="1"/>
</dbReference>
<dbReference type="InterPro" id="IPR000847">
    <property type="entry name" value="LysR_HTH_N"/>
</dbReference>
<dbReference type="GO" id="GO:0003700">
    <property type="term" value="F:DNA-binding transcription factor activity"/>
    <property type="evidence" value="ECO:0007669"/>
    <property type="project" value="InterPro"/>
</dbReference>
<evidence type="ECO:0000256" key="1">
    <source>
        <dbReference type="ARBA" id="ARBA00009437"/>
    </source>
</evidence>
<dbReference type="OrthoDB" id="5526340at2"/>
<dbReference type="InterPro" id="IPR005119">
    <property type="entry name" value="LysR_subst-bd"/>
</dbReference>
<evidence type="ECO:0000256" key="2">
    <source>
        <dbReference type="ARBA" id="ARBA00023015"/>
    </source>
</evidence>
<protein>
    <submittedName>
        <fullName evidence="6">Transcriptional regulator GcvA</fullName>
    </submittedName>
</protein>
<dbReference type="FunFam" id="1.10.10.10:FF:000038">
    <property type="entry name" value="Glycine cleavage system transcriptional activator"/>
    <property type="match status" value="1"/>
</dbReference>
<keyword evidence="4" id="KW-0804">Transcription</keyword>
<dbReference type="NCBIfam" id="NF008352">
    <property type="entry name" value="PRK11139.1"/>
    <property type="match status" value="1"/>
</dbReference>
<dbReference type="Gene3D" id="1.10.10.10">
    <property type="entry name" value="Winged helix-like DNA-binding domain superfamily/Winged helix DNA-binding domain"/>
    <property type="match status" value="1"/>
</dbReference>
<dbReference type="CDD" id="cd08432">
    <property type="entry name" value="PBP2_GcdR_TrpI_HvrB_AmpR_like"/>
    <property type="match status" value="1"/>
</dbReference>
<name>A0A5C4RQQ1_9GAMM</name>
<dbReference type="Pfam" id="PF00126">
    <property type="entry name" value="HTH_1"/>
    <property type="match status" value="1"/>
</dbReference>
<dbReference type="InterPro" id="IPR036390">
    <property type="entry name" value="WH_DNA-bd_sf"/>
</dbReference>
<dbReference type="SUPFAM" id="SSF46785">
    <property type="entry name" value="Winged helix' DNA-binding domain"/>
    <property type="match status" value="1"/>
</dbReference>
<keyword evidence="7" id="KW-1185">Reference proteome</keyword>
<accession>A0A5C4RQQ1</accession>
<feature type="domain" description="HTH lysR-type" evidence="5">
    <location>
        <begin position="70"/>
        <end position="127"/>
    </location>
</feature>
<dbReference type="FunFam" id="3.40.190.10:FF:000017">
    <property type="entry name" value="Glycine cleavage system transcriptional activator"/>
    <property type="match status" value="1"/>
</dbReference>
<comment type="similarity">
    <text evidence="1">Belongs to the LysR transcriptional regulatory family.</text>
</comment>
<keyword evidence="2" id="KW-0805">Transcription regulation</keyword>
<dbReference type="GO" id="GO:0006351">
    <property type="term" value="P:DNA-templated transcription"/>
    <property type="evidence" value="ECO:0007669"/>
    <property type="project" value="TreeGrafter"/>
</dbReference>
<evidence type="ECO:0000313" key="6">
    <source>
        <dbReference type="EMBL" id="TNJ33131.1"/>
    </source>
</evidence>
<evidence type="ECO:0000259" key="5">
    <source>
        <dbReference type="PROSITE" id="PS50931"/>
    </source>
</evidence>
<evidence type="ECO:0000256" key="4">
    <source>
        <dbReference type="ARBA" id="ARBA00023163"/>
    </source>
</evidence>
<evidence type="ECO:0000313" key="7">
    <source>
        <dbReference type="Proteomes" id="UP000305760"/>
    </source>
</evidence>
<dbReference type="InterPro" id="IPR036388">
    <property type="entry name" value="WH-like_DNA-bd_sf"/>
</dbReference>
<organism evidence="6 7">
    <name type="scientific">Arenimonas terrae</name>
    <dbReference type="NCBI Taxonomy" id="2546226"/>
    <lineage>
        <taxon>Bacteria</taxon>
        <taxon>Pseudomonadati</taxon>
        <taxon>Pseudomonadota</taxon>
        <taxon>Gammaproteobacteria</taxon>
        <taxon>Lysobacterales</taxon>
        <taxon>Lysobacteraceae</taxon>
        <taxon>Arenimonas</taxon>
    </lineage>
</organism>
<gene>
    <name evidence="6" type="primary">gcvA</name>
    <name evidence="6" type="ORF">E1B00_12565</name>
</gene>
<dbReference type="SUPFAM" id="SSF53850">
    <property type="entry name" value="Periplasmic binding protein-like II"/>
    <property type="match status" value="1"/>
</dbReference>